<evidence type="ECO:0000313" key="1">
    <source>
        <dbReference type="EMBL" id="KLU01841.1"/>
    </source>
</evidence>
<name>A0A0J1B5T4_RHOIS</name>
<comment type="caution">
    <text evidence="1">The sequence shown here is derived from an EMBL/GenBank/DDBJ whole genome shotgun (WGS) entry which is preliminary data.</text>
</comment>
<dbReference type="PATRIC" id="fig|595434.4.peg.5724"/>
<organism evidence="1 2">
    <name type="scientific">Rhodopirellula islandica</name>
    <dbReference type="NCBI Taxonomy" id="595434"/>
    <lineage>
        <taxon>Bacteria</taxon>
        <taxon>Pseudomonadati</taxon>
        <taxon>Planctomycetota</taxon>
        <taxon>Planctomycetia</taxon>
        <taxon>Pirellulales</taxon>
        <taxon>Pirellulaceae</taxon>
        <taxon>Rhodopirellula</taxon>
    </lineage>
</organism>
<gene>
    <name evidence="1" type="ORF">RISK_006025</name>
</gene>
<dbReference type="EMBL" id="LECT01000048">
    <property type="protein sequence ID" value="KLU01841.1"/>
    <property type="molecule type" value="Genomic_DNA"/>
</dbReference>
<dbReference type="AlphaFoldDB" id="A0A0J1B5T4"/>
<sequence length="39" mass="4433">MKRRFGDCTNDGHASAAPYRLSKLLMEYVCQIERSGDGR</sequence>
<dbReference type="Proteomes" id="UP000036367">
    <property type="component" value="Unassembled WGS sequence"/>
</dbReference>
<reference evidence="1" key="1">
    <citation type="submission" date="2015-05" db="EMBL/GenBank/DDBJ databases">
        <title>Permanent draft genome of Rhodopirellula islandicus K833.</title>
        <authorList>
            <person name="Kizina J."/>
            <person name="Richter M."/>
            <person name="Glockner F.O."/>
            <person name="Harder J."/>
        </authorList>
    </citation>
    <scope>NUCLEOTIDE SEQUENCE [LARGE SCALE GENOMIC DNA]</scope>
    <source>
        <strain evidence="1">K833</strain>
    </source>
</reference>
<dbReference type="STRING" id="595434.RISK_006025"/>
<accession>A0A0J1B5T4</accession>
<proteinExistence type="predicted"/>
<evidence type="ECO:0000313" key="2">
    <source>
        <dbReference type="Proteomes" id="UP000036367"/>
    </source>
</evidence>
<protein>
    <submittedName>
        <fullName evidence="1">Uncharacterized protein</fullName>
    </submittedName>
</protein>
<keyword evidence="2" id="KW-1185">Reference proteome</keyword>